<dbReference type="InterPro" id="IPR006597">
    <property type="entry name" value="Sel1-like"/>
</dbReference>
<evidence type="ECO:0000313" key="3">
    <source>
        <dbReference type="EMBL" id="KAG0275404.1"/>
    </source>
</evidence>
<dbReference type="SUPFAM" id="SSF81901">
    <property type="entry name" value="HCP-like"/>
    <property type="match status" value="2"/>
</dbReference>
<dbReference type="EMBL" id="JAAAIM010001859">
    <property type="protein sequence ID" value="KAG0275404.1"/>
    <property type="molecule type" value="Genomic_DNA"/>
</dbReference>
<feature type="non-terminal residue" evidence="3">
    <location>
        <position position="465"/>
    </location>
</feature>
<comment type="similarity">
    <text evidence="1">Belongs to the sel-1 family.</text>
</comment>
<gene>
    <name evidence="3" type="ORF">BGZ96_003803</name>
</gene>
<evidence type="ECO:0000313" key="4">
    <source>
        <dbReference type="Proteomes" id="UP001194696"/>
    </source>
</evidence>
<comment type="caution">
    <text evidence="3">The sequence shown here is derived from an EMBL/GenBank/DDBJ whole genome shotgun (WGS) entry which is preliminary data.</text>
</comment>
<accession>A0ABQ7JIU4</accession>
<evidence type="ECO:0008006" key="5">
    <source>
        <dbReference type="Google" id="ProtNLM"/>
    </source>
</evidence>
<name>A0ABQ7JIU4_9FUNG</name>
<dbReference type="PANTHER" id="PTHR11102:SF160">
    <property type="entry name" value="ERAD-ASSOCIATED E3 UBIQUITIN-PROTEIN LIGASE COMPONENT HRD3"/>
    <property type="match status" value="1"/>
</dbReference>
<feature type="compositionally biased region" description="Polar residues" evidence="2">
    <location>
        <begin position="285"/>
        <end position="326"/>
    </location>
</feature>
<dbReference type="Proteomes" id="UP001194696">
    <property type="component" value="Unassembled WGS sequence"/>
</dbReference>
<dbReference type="SMART" id="SM00671">
    <property type="entry name" value="SEL1"/>
    <property type="match status" value="6"/>
</dbReference>
<feature type="region of interest" description="Disordered" evidence="2">
    <location>
        <begin position="130"/>
        <end position="171"/>
    </location>
</feature>
<sequence>MSFTPPNTQAIRSININNLTPPPPEPAEIVYVDICTDPITKERFILWEDIRLVFYNALHIRHKARVVPFMKGSDFNTLKPFRIAVIPGEVLDIIVGNPQETTHQQQQQQQSSGLRQIEQQAALLPRHNPLATLQPHSPTHPSSSILNSRFGRRTGDNVGNPLNSNLKRLQPNDAAVRARNKELAHKYAKEAMAKVASAMDLNTLHIEGDGAPGDFMTALQCYLKAVNKGHADALVNVGDLFLEGQGVSKDSSVAMGWYLKSAYQGNKNAQRKVEALRLSEHRKTTTAGHQLNSNNNPPGTQPSSDNNQLHTAKQVTSSADSSLQTKLSQSEINAQVALGEKYKDGLGVQRDYRAAIECYLKAASQGDASSQFKLGVLYHMGQGVKQNHSIAMDWYLKAASQGNANAEFAIGLLHDKGQGVSQDYSQAMEWYLKAANQGDADAQYNIGDLYYFSRGVSQDYSQAME</sequence>
<protein>
    <recommendedName>
        <fullName evidence="5">HCP-like protein</fullName>
    </recommendedName>
</protein>
<evidence type="ECO:0000256" key="1">
    <source>
        <dbReference type="ARBA" id="ARBA00038101"/>
    </source>
</evidence>
<feature type="compositionally biased region" description="Polar residues" evidence="2">
    <location>
        <begin position="134"/>
        <end position="147"/>
    </location>
</feature>
<feature type="region of interest" description="Disordered" evidence="2">
    <location>
        <begin position="284"/>
        <end position="326"/>
    </location>
</feature>
<dbReference type="Pfam" id="PF08238">
    <property type="entry name" value="Sel1"/>
    <property type="match status" value="6"/>
</dbReference>
<evidence type="ECO:0000256" key="2">
    <source>
        <dbReference type="SAM" id="MobiDB-lite"/>
    </source>
</evidence>
<dbReference type="Gene3D" id="1.25.40.10">
    <property type="entry name" value="Tetratricopeptide repeat domain"/>
    <property type="match status" value="2"/>
</dbReference>
<dbReference type="InterPro" id="IPR011990">
    <property type="entry name" value="TPR-like_helical_dom_sf"/>
</dbReference>
<dbReference type="PANTHER" id="PTHR11102">
    <property type="entry name" value="SEL-1-LIKE PROTEIN"/>
    <property type="match status" value="1"/>
</dbReference>
<organism evidence="3 4">
    <name type="scientific">Linnemannia gamsii</name>
    <dbReference type="NCBI Taxonomy" id="64522"/>
    <lineage>
        <taxon>Eukaryota</taxon>
        <taxon>Fungi</taxon>
        <taxon>Fungi incertae sedis</taxon>
        <taxon>Mucoromycota</taxon>
        <taxon>Mortierellomycotina</taxon>
        <taxon>Mortierellomycetes</taxon>
        <taxon>Mortierellales</taxon>
        <taxon>Mortierellaceae</taxon>
        <taxon>Linnemannia</taxon>
    </lineage>
</organism>
<keyword evidence="4" id="KW-1185">Reference proteome</keyword>
<dbReference type="InterPro" id="IPR050767">
    <property type="entry name" value="Sel1_AlgK"/>
</dbReference>
<proteinExistence type="inferred from homology"/>
<reference evidence="3 4" key="1">
    <citation type="journal article" date="2020" name="Fungal Divers.">
        <title>Resolving the Mortierellaceae phylogeny through synthesis of multi-gene phylogenetics and phylogenomics.</title>
        <authorList>
            <person name="Vandepol N."/>
            <person name="Liber J."/>
            <person name="Desiro A."/>
            <person name="Na H."/>
            <person name="Kennedy M."/>
            <person name="Barry K."/>
            <person name="Grigoriev I.V."/>
            <person name="Miller A.N."/>
            <person name="O'Donnell K."/>
            <person name="Stajich J.E."/>
            <person name="Bonito G."/>
        </authorList>
    </citation>
    <scope>NUCLEOTIDE SEQUENCE [LARGE SCALE GENOMIC DNA]</scope>
    <source>
        <strain evidence="3 4">AD045</strain>
    </source>
</reference>